<accession>C9LEV4</accession>
<proteinExistence type="predicted"/>
<dbReference type="HOGENOM" id="CLU_2975577_0_0_10"/>
<dbReference type="EMBL" id="ACIJ02000016">
    <property type="protein sequence ID" value="EEX72273.1"/>
    <property type="molecule type" value="Genomic_DNA"/>
</dbReference>
<dbReference type="Proteomes" id="UP000003460">
    <property type="component" value="Unassembled WGS sequence"/>
</dbReference>
<evidence type="ECO:0000256" key="1">
    <source>
        <dbReference type="SAM" id="MobiDB-lite"/>
    </source>
</evidence>
<protein>
    <submittedName>
        <fullName evidence="2">Uncharacterized protein</fullName>
    </submittedName>
</protein>
<gene>
    <name evidence="2" type="ORF">GCWU000325_00735</name>
</gene>
<organism evidence="2 3">
    <name type="scientific">Alloprevotella tannerae ATCC 51259</name>
    <dbReference type="NCBI Taxonomy" id="626522"/>
    <lineage>
        <taxon>Bacteria</taxon>
        <taxon>Pseudomonadati</taxon>
        <taxon>Bacteroidota</taxon>
        <taxon>Bacteroidia</taxon>
        <taxon>Bacteroidales</taxon>
        <taxon>Prevotellaceae</taxon>
        <taxon>Alloprevotella</taxon>
    </lineage>
</organism>
<dbReference type="AlphaFoldDB" id="C9LEV4"/>
<feature type="region of interest" description="Disordered" evidence="1">
    <location>
        <begin position="1"/>
        <end position="29"/>
    </location>
</feature>
<evidence type="ECO:0000313" key="2">
    <source>
        <dbReference type="EMBL" id="EEX72273.1"/>
    </source>
</evidence>
<reference evidence="2" key="1">
    <citation type="submission" date="2009-09" db="EMBL/GenBank/DDBJ databases">
        <authorList>
            <person name="Weinstock G."/>
            <person name="Sodergren E."/>
            <person name="Clifton S."/>
            <person name="Fulton L."/>
            <person name="Fulton B."/>
            <person name="Courtney L."/>
            <person name="Fronick C."/>
            <person name="Harrison M."/>
            <person name="Strong C."/>
            <person name="Farmer C."/>
            <person name="Delahaunty K."/>
            <person name="Markovic C."/>
            <person name="Hall O."/>
            <person name="Minx P."/>
            <person name="Tomlinson C."/>
            <person name="Mitreva M."/>
            <person name="Nelson J."/>
            <person name="Hou S."/>
            <person name="Wollam A."/>
            <person name="Pepin K.H."/>
            <person name="Johnson M."/>
            <person name="Bhonagiri V."/>
            <person name="Nash W.E."/>
            <person name="Warren W."/>
            <person name="Chinwalla A."/>
            <person name="Mardis E.R."/>
            <person name="Wilson R.K."/>
        </authorList>
    </citation>
    <scope>NUCLEOTIDE SEQUENCE [LARGE SCALE GENOMIC DNA]</scope>
    <source>
        <strain evidence="2">ATCC 51259</strain>
    </source>
</reference>
<keyword evidence="3" id="KW-1185">Reference proteome</keyword>
<name>C9LEV4_9BACT</name>
<evidence type="ECO:0000313" key="3">
    <source>
        <dbReference type="Proteomes" id="UP000003460"/>
    </source>
</evidence>
<comment type="caution">
    <text evidence="2">The sequence shown here is derived from an EMBL/GenBank/DDBJ whole genome shotgun (WGS) entry which is preliminary data.</text>
</comment>
<dbReference type="STRING" id="626522.GCWU000325_00735"/>
<sequence length="58" mass="6445">MRAVLSAVSRSLYPPSDKGYSSPLNTTLSTSSPLKQANNIVSFYLILQKRRSFAPTKR</sequence>